<dbReference type="EMBL" id="AWYA01000057">
    <property type="protein sequence ID" value="KIC05237.1"/>
    <property type="molecule type" value="Genomic_DNA"/>
</dbReference>
<comment type="caution">
    <text evidence="1">The sequence shown here is derived from an EMBL/GenBank/DDBJ whole genome shotgun (WGS) entry which is preliminary data.</text>
</comment>
<accession>A0A837DWI3</accession>
<name>A0A837DWI3_9LACO</name>
<evidence type="ECO:0000313" key="1">
    <source>
        <dbReference type="EMBL" id="KIC05237.1"/>
    </source>
</evidence>
<dbReference type="Pfam" id="PF08942">
    <property type="entry name" value="DUF1919"/>
    <property type="match status" value="1"/>
</dbReference>
<organism evidence="1 2">
    <name type="scientific">Ligilactobacillus ruminis DPC 6832</name>
    <dbReference type="NCBI Taxonomy" id="1402208"/>
    <lineage>
        <taxon>Bacteria</taxon>
        <taxon>Bacillati</taxon>
        <taxon>Bacillota</taxon>
        <taxon>Bacilli</taxon>
        <taxon>Lactobacillales</taxon>
        <taxon>Lactobacillaceae</taxon>
        <taxon>Ligilactobacillus</taxon>
    </lineage>
</organism>
<evidence type="ECO:0000313" key="2">
    <source>
        <dbReference type="Proteomes" id="UP000031011"/>
    </source>
</evidence>
<protein>
    <submittedName>
        <fullName evidence="1">Exopolysaccharide biosynthesis protein</fullName>
    </submittedName>
</protein>
<dbReference type="InterPro" id="IPR015037">
    <property type="entry name" value="DUF1919"/>
</dbReference>
<proteinExistence type="predicted"/>
<dbReference type="Proteomes" id="UP000031011">
    <property type="component" value="Unassembled WGS sequence"/>
</dbReference>
<reference evidence="1 2" key="1">
    <citation type="journal article" date="2015" name="BMC Microbiol.">
        <title>Lactobacillus ruminis strains cluster according to their mammalian gut source.</title>
        <authorList>
            <person name="O' Donnell M.M."/>
            <person name="Harris H.M."/>
            <person name="Lynch D.B."/>
            <person name="Ross R.P."/>
            <person name="O'Toole P.W."/>
        </authorList>
    </citation>
    <scope>NUCLEOTIDE SEQUENCE [LARGE SCALE GENOMIC DNA]</scope>
    <source>
        <strain evidence="1 2">DPC 6832</strain>
    </source>
</reference>
<gene>
    <name evidence="1" type="ORF">LRN_0123</name>
</gene>
<dbReference type="AlphaFoldDB" id="A0A837DWI3"/>
<dbReference type="InterPro" id="IPR037226">
    <property type="entry name" value="CAC2185-like_sf"/>
</dbReference>
<dbReference type="SUPFAM" id="SSF142795">
    <property type="entry name" value="CAC2185-like"/>
    <property type="match status" value="1"/>
</dbReference>
<sequence>MKMCLQIKEMRNQKMKISKYYRSFLRRRLNTENRKRLKNKNFTVICNNCVGGVIIHELGERFNSPTVNLFFKAEDYLKFLENLDYYLKQTIVEVKSEKEYPVAKLDDIIIYFMHYSSFNEAKTTWEKRVARINKNNLYVIFVQQNDCTEQILEKFDSLPYKHKLALTAKPMTQIKCSYCIPGTAQGNGEVMDLCKYKGKLTGKRWIDEYDYVGFLNKK</sequence>